<evidence type="ECO:0000313" key="3">
    <source>
        <dbReference type="Proteomes" id="UP000256877"/>
    </source>
</evidence>
<dbReference type="Proteomes" id="UP000257123">
    <property type="component" value="Unassembled WGS sequence"/>
</dbReference>
<protein>
    <submittedName>
        <fullName evidence="1">Uncharacterized protein</fullName>
    </submittedName>
</protein>
<sequence length="412" mass="46117">MSNKIKRFFLFFLPTLVFLIALTSPGGEYVFRWGPLAHVEQGALPPYAVFKDSVLYLYSSPYSAWRYEKALKVELLFPTELYIGGTCGFIPPSLLTPPPGVKWIDITVPPMYEGTCLLNITHPSGWHYAITIHVKLVDWYPSSERSVVVLRGVGWQFVQVGEDGVLYVWERPLASVPVVGCAAVWNRSLLLAESLPYSPAEPYVKPAPWLPSAQGVRRYGFFIFLNGTGVLYIHKAPCPVNASITPRGEPSLRGFIIGPFVNLGEGYKPDAPLFSTRSMATALRRIVIANGTAHLYTLYSYWYTTPVDIWGGVMYFKFTSMPMLTFDMVYIQPANASHPEEIAKGVWVFNTTPRVWVSGSEPPAQRGLSMPRGTPLGWQAPFYVVIDPTDKWGGWPEVIEIRREELQPAPSS</sequence>
<dbReference type="AlphaFoldDB" id="A0A371QVD9"/>
<organism evidence="1 4">
    <name type="scientific">Pyrobaculum aerophilum</name>
    <dbReference type="NCBI Taxonomy" id="13773"/>
    <lineage>
        <taxon>Archaea</taxon>
        <taxon>Thermoproteota</taxon>
        <taxon>Thermoprotei</taxon>
        <taxon>Thermoproteales</taxon>
        <taxon>Thermoproteaceae</taxon>
        <taxon>Pyrobaculum</taxon>
    </lineage>
</organism>
<dbReference type="EMBL" id="NMUE01000044">
    <property type="protein sequence ID" value="RFA94162.1"/>
    <property type="molecule type" value="Genomic_DNA"/>
</dbReference>
<proteinExistence type="predicted"/>
<dbReference type="Proteomes" id="UP000256877">
    <property type="component" value="Unassembled WGS sequence"/>
</dbReference>
<evidence type="ECO:0000313" key="4">
    <source>
        <dbReference type="Proteomes" id="UP000257123"/>
    </source>
</evidence>
<name>A0A371QVD9_9CREN</name>
<dbReference type="RefSeq" id="WP_116421769.1">
    <property type="nucleotide sequence ID" value="NZ_NMUE01000044.1"/>
</dbReference>
<evidence type="ECO:0000313" key="1">
    <source>
        <dbReference type="EMBL" id="RFA94162.1"/>
    </source>
</evidence>
<dbReference type="OrthoDB" id="28550at2157"/>
<reference evidence="3 4" key="1">
    <citation type="submission" date="2017-07" db="EMBL/GenBank/DDBJ databases">
        <title>Draft genome sequence of aerobic hyperthermophilic archaea, Pyrobaculum aerophilum YKB31 and YKB32.</title>
        <authorList>
            <person name="Mochizuki T."/>
            <person name="Berliner A.J."/>
            <person name="Yoshida-Takashima Y."/>
            <person name="Takaki Y."/>
            <person name="Nunoura T."/>
            <person name="Takai K."/>
        </authorList>
    </citation>
    <scope>NUCLEOTIDE SEQUENCE [LARGE SCALE GENOMIC DNA]</scope>
    <source>
        <strain evidence="1 4">YKB31</strain>
        <strain evidence="2 3">YKB32</strain>
    </source>
</reference>
<comment type="caution">
    <text evidence="1">The sequence shown here is derived from an EMBL/GenBank/DDBJ whole genome shotgun (WGS) entry which is preliminary data.</text>
</comment>
<accession>A0A371QVD9</accession>
<dbReference type="EMBL" id="NMUF01000006">
    <property type="protein sequence ID" value="RFA99420.1"/>
    <property type="molecule type" value="Genomic_DNA"/>
</dbReference>
<evidence type="ECO:0000313" key="2">
    <source>
        <dbReference type="EMBL" id="RFA99420.1"/>
    </source>
</evidence>
<gene>
    <name evidence="1" type="ORF">CGL51_11115</name>
    <name evidence="2" type="ORF">CGL52_03400</name>
</gene>